<gene>
    <name evidence="1" type="ORF">HMPREF9470_02582</name>
</gene>
<dbReference type="SUPFAM" id="SSF51182">
    <property type="entry name" value="RmlC-like cupins"/>
    <property type="match status" value="1"/>
</dbReference>
<dbReference type="Gene3D" id="2.60.120.10">
    <property type="entry name" value="Jelly Rolls"/>
    <property type="match status" value="2"/>
</dbReference>
<dbReference type="GeneID" id="93165236"/>
<protein>
    <recommendedName>
        <fullName evidence="3">Cupin 2 conserved barrel domain-containing protein</fullName>
    </recommendedName>
</protein>
<organism evidence="1 2">
    <name type="scientific">[Clostridium] citroniae WAL-19142</name>
    <dbReference type="NCBI Taxonomy" id="742734"/>
    <lineage>
        <taxon>Bacteria</taxon>
        <taxon>Bacillati</taxon>
        <taxon>Bacillota</taxon>
        <taxon>Clostridia</taxon>
        <taxon>Lachnospirales</taxon>
        <taxon>Lachnospiraceae</taxon>
        <taxon>Enterocloster</taxon>
    </lineage>
</organism>
<dbReference type="OrthoDB" id="9799319at2"/>
<name>A0A0J9C1N4_9FIRM</name>
<dbReference type="AlphaFoldDB" id="A0A0J9C1N4"/>
<proteinExistence type="predicted"/>
<evidence type="ECO:0008006" key="3">
    <source>
        <dbReference type="Google" id="ProtNLM"/>
    </source>
</evidence>
<dbReference type="PATRIC" id="fig|742734.4.peg.2769"/>
<dbReference type="InterPro" id="IPR014710">
    <property type="entry name" value="RmlC-like_jellyroll"/>
</dbReference>
<dbReference type="Proteomes" id="UP000037392">
    <property type="component" value="Unassembled WGS sequence"/>
</dbReference>
<dbReference type="InterPro" id="IPR011051">
    <property type="entry name" value="RmlC_Cupin_sf"/>
</dbReference>
<evidence type="ECO:0000313" key="1">
    <source>
        <dbReference type="EMBL" id="KMW19097.1"/>
    </source>
</evidence>
<sequence>MSVENLRSVMHIDPLKDVLYSIPDSDNHGDLLIRPQGGRMVNELGDTVYIKDAFVPYHDHEKGYETFLIDGGSAEVCINKKKCIIERGDIVHIRPYVNHGYRYLEENTIWREMFQDMDMYNCVEDKHVIRTYSPQYWEDEEFKARRYTLLGTLYREDPVPEPAGKYDIPAVRPRGWAIAGFDMEGIRLNLKVGRWETDGVKEIWELLPQKGLQIEWNYPYAGNDVYLVMEGSVHVQADGHDFVAKKRDVINIPPYYKHTLTVLEEGTQIYAYNVQSYLMHIMERLNAEKKRSPENLKDWGYVEKILRENNCWITGIRKITV</sequence>
<dbReference type="RefSeq" id="WP_007866063.1">
    <property type="nucleotide sequence ID" value="NZ_KQ235878.1"/>
</dbReference>
<dbReference type="EMBL" id="ADLK01000021">
    <property type="protein sequence ID" value="KMW19097.1"/>
    <property type="molecule type" value="Genomic_DNA"/>
</dbReference>
<accession>A0A0J9C1N4</accession>
<evidence type="ECO:0000313" key="2">
    <source>
        <dbReference type="Proteomes" id="UP000037392"/>
    </source>
</evidence>
<comment type="caution">
    <text evidence="1">The sequence shown here is derived from an EMBL/GenBank/DDBJ whole genome shotgun (WGS) entry which is preliminary data.</text>
</comment>
<reference evidence="1 2" key="1">
    <citation type="submission" date="2011-04" db="EMBL/GenBank/DDBJ databases">
        <title>The Genome Sequence of Clostridium citroniae WAL-19142.</title>
        <authorList>
            <consortium name="The Broad Institute Genome Sequencing Platform"/>
            <person name="Earl A."/>
            <person name="Ward D."/>
            <person name="Feldgarden M."/>
            <person name="Gevers D."/>
            <person name="Warren Y.A."/>
            <person name="Tyrrell K.L."/>
            <person name="Citron D.M."/>
            <person name="Goldstein E.J."/>
            <person name="Daigneault M."/>
            <person name="Allen-Vercoe E."/>
            <person name="Young S.K."/>
            <person name="Zeng Q."/>
            <person name="Gargeya S."/>
            <person name="Fitzgerald M."/>
            <person name="Haas B."/>
            <person name="Abouelleil A."/>
            <person name="Alvarado L."/>
            <person name="Arachchi H.M."/>
            <person name="Berlin A."/>
            <person name="Brown A."/>
            <person name="Chapman S.B."/>
            <person name="Chen Z."/>
            <person name="Dunbar C."/>
            <person name="Freedman E."/>
            <person name="Gearin G."/>
            <person name="Gellesch M."/>
            <person name="Goldberg J."/>
            <person name="Griggs A."/>
            <person name="Gujja S."/>
            <person name="Heilman E.R."/>
            <person name="Heiman D."/>
            <person name="Howarth C."/>
            <person name="Larson L."/>
            <person name="Lui A."/>
            <person name="MacDonald P.J."/>
            <person name="Mehta T."/>
            <person name="Montmayeur A."/>
            <person name="Murphy C."/>
            <person name="Neiman D."/>
            <person name="Pearson M."/>
            <person name="Priest M."/>
            <person name="Roberts A."/>
            <person name="Saif S."/>
            <person name="Shea T."/>
            <person name="Shenoy N."/>
            <person name="Sisk P."/>
            <person name="Stolte C."/>
            <person name="Sykes S."/>
            <person name="White J."/>
            <person name="Yandava C."/>
            <person name="Wortman J."/>
            <person name="Nusbaum C."/>
            <person name="Birren B."/>
        </authorList>
    </citation>
    <scope>NUCLEOTIDE SEQUENCE [LARGE SCALE GENOMIC DNA]</scope>
    <source>
        <strain evidence="1 2">WAL-19142</strain>
    </source>
</reference>